<reference evidence="1" key="1">
    <citation type="journal article" date="2023" name="IScience">
        <title>Live-bearing cockroach genome reveals convergent evolutionary mechanisms linked to viviparity in insects and beyond.</title>
        <authorList>
            <person name="Fouks B."/>
            <person name="Harrison M.C."/>
            <person name="Mikhailova A.A."/>
            <person name="Marchal E."/>
            <person name="English S."/>
            <person name="Carruthers M."/>
            <person name="Jennings E.C."/>
            <person name="Chiamaka E.L."/>
            <person name="Frigard R.A."/>
            <person name="Pippel M."/>
            <person name="Attardo G.M."/>
            <person name="Benoit J.B."/>
            <person name="Bornberg-Bauer E."/>
            <person name="Tobe S.S."/>
        </authorList>
    </citation>
    <scope>NUCLEOTIDE SEQUENCE</scope>
    <source>
        <strain evidence="1">Stay&amp;Tobe</strain>
    </source>
</reference>
<dbReference type="AlphaFoldDB" id="A0AAD7ZEJ0"/>
<proteinExistence type="predicted"/>
<feature type="non-terminal residue" evidence="1">
    <location>
        <position position="120"/>
    </location>
</feature>
<evidence type="ECO:0000313" key="2">
    <source>
        <dbReference type="Proteomes" id="UP001233999"/>
    </source>
</evidence>
<feature type="non-terminal residue" evidence="1">
    <location>
        <position position="1"/>
    </location>
</feature>
<accession>A0AAD7ZEJ0</accession>
<sequence length="120" mass="13687">ASPGGCKMVRNIPVTSLSVNVTSIISKISLEKSRFPKAVAMLWISLMNELILNILEAVWFWQTLSISILFKICGEFHTILYRECQMIGRKGHIIQDSIINKHILLRFLSLPAYSFIPRLN</sequence>
<dbReference type="EMBL" id="JASPKZ010008661">
    <property type="protein sequence ID" value="KAJ9579129.1"/>
    <property type="molecule type" value="Genomic_DNA"/>
</dbReference>
<name>A0AAD7ZEJ0_DIPPU</name>
<keyword evidence="2" id="KW-1185">Reference proteome</keyword>
<gene>
    <name evidence="1" type="ORF">L9F63_024765</name>
</gene>
<organism evidence="1 2">
    <name type="scientific">Diploptera punctata</name>
    <name type="common">Pacific beetle cockroach</name>
    <dbReference type="NCBI Taxonomy" id="6984"/>
    <lineage>
        <taxon>Eukaryota</taxon>
        <taxon>Metazoa</taxon>
        <taxon>Ecdysozoa</taxon>
        <taxon>Arthropoda</taxon>
        <taxon>Hexapoda</taxon>
        <taxon>Insecta</taxon>
        <taxon>Pterygota</taxon>
        <taxon>Neoptera</taxon>
        <taxon>Polyneoptera</taxon>
        <taxon>Dictyoptera</taxon>
        <taxon>Blattodea</taxon>
        <taxon>Blaberoidea</taxon>
        <taxon>Blaberidae</taxon>
        <taxon>Diplopterinae</taxon>
        <taxon>Diploptera</taxon>
    </lineage>
</organism>
<dbReference type="Proteomes" id="UP001233999">
    <property type="component" value="Unassembled WGS sequence"/>
</dbReference>
<evidence type="ECO:0000313" key="1">
    <source>
        <dbReference type="EMBL" id="KAJ9579129.1"/>
    </source>
</evidence>
<protein>
    <submittedName>
        <fullName evidence="1">Uncharacterized protein</fullName>
    </submittedName>
</protein>
<reference evidence="1" key="2">
    <citation type="submission" date="2023-05" db="EMBL/GenBank/DDBJ databases">
        <authorList>
            <person name="Fouks B."/>
        </authorList>
    </citation>
    <scope>NUCLEOTIDE SEQUENCE</scope>
    <source>
        <strain evidence="1">Stay&amp;Tobe</strain>
        <tissue evidence="1">Testes</tissue>
    </source>
</reference>
<comment type="caution">
    <text evidence="1">The sequence shown here is derived from an EMBL/GenBank/DDBJ whole genome shotgun (WGS) entry which is preliminary data.</text>
</comment>